<evidence type="ECO:0000259" key="2">
    <source>
        <dbReference type="Pfam" id="PF23324"/>
    </source>
</evidence>
<proteinExistence type="predicted"/>
<evidence type="ECO:0000256" key="1">
    <source>
        <dbReference type="SAM" id="MobiDB-lite"/>
    </source>
</evidence>
<evidence type="ECO:0000313" key="4">
    <source>
        <dbReference type="Proteomes" id="UP001314170"/>
    </source>
</evidence>
<dbReference type="AlphaFoldDB" id="A0AAV1RZA8"/>
<comment type="caution">
    <text evidence="3">The sequence shown here is derived from an EMBL/GenBank/DDBJ whole genome shotgun (WGS) entry which is preliminary data.</text>
</comment>
<accession>A0AAV1RZA8</accession>
<feature type="region of interest" description="Disordered" evidence="1">
    <location>
        <begin position="28"/>
        <end position="84"/>
    </location>
</feature>
<name>A0AAV1RZA8_9ROSI</name>
<evidence type="ECO:0000313" key="3">
    <source>
        <dbReference type="EMBL" id="CAK7341801.1"/>
    </source>
</evidence>
<feature type="compositionally biased region" description="Pro residues" evidence="1">
    <location>
        <begin position="60"/>
        <end position="79"/>
    </location>
</feature>
<keyword evidence="4" id="KW-1185">Reference proteome</keyword>
<dbReference type="PANTHER" id="PTHR34272">
    <property type="entry name" value="EXPRESSED PROTEIN"/>
    <property type="match status" value="1"/>
</dbReference>
<dbReference type="PANTHER" id="PTHR34272:SF1">
    <property type="entry name" value="EXPRESSED PROTEIN"/>
    <property type="match status" value="1"/>
</dbReference>
<dbReference type="EMBL" id="CAWUPB010001160">
    <property type="protein sequence ID" value="CAK7341801.1"/>
    <property type="molecule type" value="Genomic_DNA"/>
</dbReference>
<reference evidence="3 4" key="1">
    <citation type="submission" date="2024-01" db="EMBL/GenBank/DDBJ databases">
        <authorList>
            <person name="Waweru B."/>
        </authorList>
    </citation>
    <scope>NUCLEOTIDE SEQUENCE [LARGE SCALE GENOMIC DNA]</scope>
</reference>
<dbReference type="InterPro" id="IPR055513">
    <property type="entry name" value="DUF7086"/>
</dbReference>
<protein>
    <recommendedName>
        <fullName evidence="2">DUF7086 domain-containing protein</fullName>
    </recommendedName>
</protein>
<dbReference type="Proteomes" id="UP001314170">
    <property type="component" value="Unassembled WGS sequence"/>
</dbReference>
<sequence>MEKTFSRLTEQRISEDDEELLKLSLSTGSRSLPKALSQSSPPLILGQPSTLPSQLFSLQAPPPPSPSPPPILHTPPPTGPSHQNTVIGQVRSHIRKSSSQILRKGKSETVPAPYPWSTSRRATVHSLEYLLGNGLNVISGLVQCKKCEKQHEIEYDLQQKFMEVASFISENKSTMYDRAPSVWLNPTLPDCNFCHQRNCVKPIMSKKKSINWLFLLLGQMLGCCQLKVLKYFCKHTKNHRTGAKDRVLYLTYLSLCKQLDPKGQFDIEFTT</sequence>
<feature type="domain" description="DUF7086" evidence="2">
    <location>
        <begin position="127"/>
        <end position="259"/>
    </location>
</feature>
<dbReference type="Pfam" id="PF23324">
    <property type="entry name" value="DUF7086"/>
    <property type="match status" value="1"/>
</dbReference>
<gene>
    <name evidence="3" type="ORF">DCAF_LOCUS16468</name>
</gene>
<organism evidence="3 4">
    <name type="scientific">Dovyalis caffra</name>
    <dbReference type="NCBI Taxonomy" id="77055"/>
    <lineage>
        <taxon>Eukaryota</taxon>
        <taxon>Viridiplantae</taxon>
        <taxon>Streptophyta</taxon>
        <taxon>Embryophyta</taxon>
        <taxon>Tracheophyta</taxon>
        <taxon>Spermatophyta</taxon>
        <taxon>Magnoliopsida</taxon>
        <taxon>eudicotyledons</taxon>
        <taxon>Gunneridae</taxon>
        <taxon>Pentapetalae</taxon>
        <taxon>rosids</taxon>
        <taxon>fabids</taxon>
        <taxon>Malpighiales</taxon>
        <taxon>Salicaceae</taxon>
        <taxon>Flacourtieae</taxon>
        <taxon>Dovyalis</taxon>
    </lineage>
</organism>